<dbReference type="PANTHER" id="PTHR22847">
    <property type="entry name" value="WD40 REPEAT PROTEIN"/>
    <property type="match status" value="1"/>
</dbReference>
<comment type="caution">
    <text evidence="1">The sequence shown here is derived from an EMBL/GenBank/DDBJ whole genome shotgun (WGS) entry which is preliminary data.</text>
</comment>
<name>A0ABV6VDM8_9ACTN</name>
<dbReference type="SUPFAM" id="SSF50978">
    <property type="entry name" value="WD40 repeat-like"/>
    <property type="match status" value="1"/>
</dbReference>
<dbReference type="InterPro" id="IPR015943">
    <property type="entry name" value="WD40/YVTN_repeat-like_dom_sf"/>
</dbReference>
<dbReference type="InterPro" id="IPR027417">
    <property type="entry name" value="P-loop_NTPase"/>
</dbReference>
<keyword evidence="2" id="KW-1185">Reference proteome</keyword>
<dbReference type="Gene3D" id="3.40.50.300">
    <property type="entry name" value="P-loop containing nucleotide triphosphate hydrolases"/>
    <property type="match status" value="1"/>
</dbReference>
<dbReference type="Proteomes" id="UP001592582">
    <property type="component" value="Unassembled WGS sequence"/>
</dbReference>
<accession>A0ABV6VDM8</accession>
<evidence type="ECO:0000313" key="2">
    <source>
        <dbReference type="Proteomes" id="UP001592582"/>
    </source>
</evidence>
<dbReference type="InterPro" id="IPR036322">
    <property type="entry name" value="WD40_repeat_dom_sf"/>
</dbReference>
<sequence>MSGFRESPQQPLADLDFAADAVRGLATVLRDGFGFSVDLRVEPGLTTARLGRLVRKTLKKAGPDTVLLVHLLTHGEVRDDSLYALGADALLDESTDIGGWLTGLQHVEGRPLVLFTLDLCNSGTVTQIAWQAQYDRTGRRGWVVAACEPERDAFNGHFTLALTEVLGDMAVRTDLSPLLPYIPLGTLVGAVRRATVRLADTSRTYRQYVTASRVEVGDEQVVLPLFPNPAHLGADARALVGSQRMPGTDRSLDALLDRAENGADLRHFVDSVTGLNGFHDSRQGFGAAFTGRAHALHLLSRWLGGEDTAPLAVVTGSPGAGKSALLGLVVCAAHPKLRASTRAAWTSVATAPPQLDRLVVAHARGCGIEALAGKVARQLGLETDTPEQLLAALGTQDLPPTLVVDALDEADDAAAVCHWLARAAALTRTDGSAAIRVLVATRTSEESAELRGAAEASDHCVDLDRVAPSELDTDLHAYVSKLLRGTPEYHDLHQTVGAFAGALAGALVAHRGSGWGEFLVAGLYTRHFLTTFDPEAGSDRAQQLGAEVPSSLPEVLDLDLAHRSDDPWLRPVLTVLAHARGEGMPVSVVQRAVARLYPGGPAPSLTDIQDALTAGHTYLRRSFGGDAVVVHRLFHSELAQHLRRDQAAEPVFHSLLDGLGPAERRQWSAAEPYVLRHAISHAAHGASPKEKVEEIVGDPGYLLRADPEVYLPALPDAVRRVVSRWLGAARGADRRTALALAAVEEGQPGLARRIADEPGEPPLLWLPLWAAGRDGGESGSAEPDVAVLTSRGTLRFWHWRQPGSAAEDPGSGAPRALAFGRVEGQTVLVVGTSQGKLLVTTREGGTTSWPRHNVAVTALAVADRAGTAVVVSGSSDGEVAVHALADGGQVGPTVRVPDGAVPGAIAAVGHGSSVVVACVTGSGLIHSWFCNETETPVPHTWSTAAPVCSAAVGSVGERLVLVTGCVDGAIEVWDMQTHARERRIPGQHGPAHAVAVGLLDTRWVAVVGSGGGWLTMWDLATFQQVGMPIPVDREPIRSLTLTPGPDGELCCLISGDGSTALWSLDRRAPLRNFGQNGVAHADLAAPRSARAPRPSSATAPVTAVGSIAAPAGATGTTVVAVYGDEDGTCHAVDATTGLPAGEPLAGDGHAVDGVEEIMLGGTAAVLVRSARTRRVWDIGSGAHSERLPWQEGDRPPTDPCASTAFVGGDLVTVSVGPDGEVRAGTQVMGRHEGGVTALRAARLGGRPVAVSGGADGTVRIWGLEECRPLDLIDFGRPVLSLATAADGLLLVVAGGHVYALEHLSRRGPC</sequence>
<dbReference type="EMBL" id="JBHEZX010000009">
    <property type="protein sequence ID" value="MFC1411803.1"/>
    <property type="molecule type" value="Genomic_DNA"/>
</dbReference>
<reference evidence="1 2" key="1">
    <citation type="submission" date="2024-09" db="EMBL/GenBank/DDBJ databases">
        <authorList>
            <person name="Lee S.D."/>
        </authorList>
    </citation>
    <scope>NUCLEOTIDE SEQUENCE [LARGE SCALE GENOMIC DNA]</scope>
    <source>
        <strain evidence="1 2">N1-1</strain>
    </source>
</reference>
<protein>
    <submittedName>
        <fullName evidence="1">Uncharacterized protein</fullName>
    </submittedName>
</protein>
<gene>
    <name evidence="1" type="ORF">ACEZDG_21295</name>
</gene>
<evidence type="ECO:0000313" key="1">
    <source>
        <dbReference type="EMBL" id="MFC1411803.1"/>
    </source>
</evidence>
<organism evidence="1 2">
    <name type="scientific">Streptacidiphilus alkalitolerans</name>
    <dbReference type="NCBI Taxonomy" id="3342712"/>
    <lineage>
        <taxon>Bacteria</taxon>
        <taxon>Bacillati</taxon>
        <taxon>Actinomycetota</taxon>
        <taxon>Actinomycetes</taxon>
        <taxon>Kitasatosporales</taxon>
        <taxon>Streptomycetaceae</taxon>
        <taxon>Streptacidiphilus</taxon>
    </lineage>
</organism>
<dbReference type="PROSITE" id="PS50082">
    <property type="entry name" value="WD_REPEATS_2"/>
    <property type="match status" value="2"/>
</dbReference>
<dbReference type="Gene3D" id="2.130.10.10">
    <property type="entry name" value="YVTN repeat-like/Quinoprotein amine dehydrogenase"/>
    <property type="match status" value="3"/>
</dbReference>
<proteinExistence type="predicted"/>
<dbReference type="InterPro" id="IPR001680">
    <property type="entry name" value="WD40_rpt"/>
</dbReference>
<dbReference type="SMART" id="SM00320">
    <property type="entry name" value="WD40"/>
    <property type="match status" value="4"/>
</dbReference>
<dbReference type="PANTHER" id="PTHR22847:SF637">
    <property type="entry name" value="WD REPEAT DOMAIN 5B"/>
    <property type="match status" value="1"/>
</dbReference>